<evidence type="ECO:0000256" key="2">
    <source>
        <dbReference type="ARBA" id="ARBA00022475"/>
    </source>
</evidence>
<evidence type="ECO:0000259" key="8">
    <source>
        <dbReference type="Pfam" id="PF02687"/>
    </source>
</evidence>
<dbReference type="Proteomes" id="UP000634660">
    <property type="component" value="Unassembled WGS sequence"/>
</dbReference>
<dbReference type="OrthoDB" id="3223244at2"/>
<evidence type="ECO:0000256" key="1">
    <source>
        <dbReference type="ARBA" id="ARBA00004651"/>
    </source>
</evidence>
<dbReference type="KEGG" id="ssub:CP968_16665"/>
<feature type="domain" description="ABC3 transporter permease C-terminal" evidence="8">
    <location>
        <begin position="732"/>
        <end position="844"/>
    </location>
</feature>
<evidence type="ECO:0000256" key="4">
    <source>
        <dbReference type="ARBA" id="ARBA00022989"/>
    </source>
</evidence>
<dbReference type="PANTHER" id="PTHR30287:SF1">
    <property type="entry name" value="INNER MEMBRANE PROTEIN"/>
    <property type="match status" value="1"/>
</dbReference>
<keyword evidence="2" id="KW-1003">Cell membrane</keyword>
<keyword evidence="11" id="KW-1185">Reference proteome</keyword>
<evidence type="ECO:0000313" key="10">
    <source>
        <dbReference type="EMBL" id="QEU79745.1"/>
    </source>
</evidence>
<evidence type="ECO:0000313" key="11">
    <source>
        <dbReference type="Proteomes" id="UP000326831"/>
    </source>
</evidence>
<feature type="transmembrane region" description="Helical" evidence="7">
    <location>
        <begin position="399"/>
        <end position="421"/>
    </location>
</feature>
<keyword evidence="5 7" id="KW-0472">Membrane</keyword>
<feature type="transmembrane region" description="Helical" evidence="7">
    <location>
        <begin position="350"/>
        <end position="378"/>
    </location>
</feature>
<evidence type="ECO:0000256" key="3">
    <source>
        <dbReference type="ARBA" id="ARBA00022692"/>
    </source>
</evidence>
<protein>
    <submittedName>
        <fullName evidence="10">ABC transporter permease</fullName>
    </submittedName>
</protein>
<feature type="transmembrane region" description="Helical" evidence="7">
    <location>
        <begin position="818"/>
        <end position="843"/>
    </location>
</feature>
<dbReference type="EMBL" id="CP023701">
    <property type="protein sequence ID" value="QEU79745.1"/>
    <property type="molecule type" value="Genomic_DNA"/>
</dbReference>
<feature type="transmembrane region" description="Helical" evidence="7">
    <location>
        <begin position="728"/>
        <end position="752"/>
    </location>
</feature>
<dbReference type="PANTHER" id="PTHR30287">
    <property type="entry name" value="MEMBRANE COMPONENT OF PREDICTED ABC SUPERFAMILY METABOLITE UPTAKE TRANSPORTER"/>
    <property type="match status" value="1"/>
</dbReference>
<dbReference type="InterPro" id="IPR038766">
    <property type="entry name" value="Membrane_comp_ABC_pdt"/>
</dbReference>
<feature type="transmembrane region" description="Helical" evidence="7">
    <location>
        <begin position="486"/>
        <end position="506"/>
    </location>
</feature>
<keyword evidence="4 7" id="KW-1133">Transmembrane helix</keyword>
<feature type="domain" description="ABC3 transporter permease C-terminal" evidence="8">
    <location>
        <begin position="265"/>
        <end position="384"/>
    </location>
</feature>
<dbReference type="Proteomes" id="UP000326831">
    <property type="component" value="Chromosome"/>
</dbReference>
<evidence type="ECO:0000256" key="5">
    <source>
        <dbReference type="ARBA" id="ARBA00023136"/>
    </source>
</evidence>
<feature type="transmembrane region" description="Helical" evidence="7">
    <location>
        <begin position="259"/>
        <end position="285"/>
    </location>
</feature>
<accession>A0A5P2UN51</accession>
<feature type="transmembrane region" description="Helical" evidence="7">
    <location>
        <begin position="773"/>
        <end position="798"/>
    </location>
</feature>
<organism evidence="10 11">
    <name type="scientific">Streptomyces subrutilus</name>
    <dbReference type="NCBI Taxonomy" id="36818"/>
    <lineage>
        <taxon>Bacteria</taxon>
        <taxon>Bacillati</taxon>
        <taxon>Actinomycetota</taxon>
        <taxon>Actinomycetes</taxon>
        <taxon>Kitasatosporales</taxon>
        <taxon>Streptomycetaceae</taxon>
        <taxon>Streptomyces</taxon>
    </lineage>
</organism>
<proteinExistence type="predicted"/>
<reference evidence="9" key="1">
    <citation type="journal article" date="2014" name="Int. J. Syst. Evol. Microbiol.">
        <title>Complete genome sequence of Corynebacterium casei LMG S-19264T (=DSM 44701T), isolated from a smear-ripened cheese.</title>
        <authorList>
            <consortium name="US DOE Joint Genome Institute (JGI-PGF)"/>
            <person name="Walter F."/>
            <person name="Albersmeier A."/>
            <person name="Kalinowski J."/>
            <person name="Ruckert C."/>
        </authorList>
    </citation>
    <scope>NUCLEOTIDE SEQUENCE</scope>
    <source>
        <strain evidence="9">JCM 4834</strain>
    </source>
</reference>
<keyword evidence="3 7" id="KW-0812">Transmembrane</keyword>
<comment type="subcellular location">
    <subcellularLocation>
        <location evidence="1">Cell membrane</location>
        <topology evidence="1">Multi-pass membrane protein</topology>
    </subcellularLocation>
</comment>
<dbReference type="Pfam" id="PF02687">
    <property type="entry name" value="FtsX"/>
    <property type="match status" value="2"/>
</dbReference>
<feature type="transmembrane region" description="Helical" evidence="7">
    <location>
        <begin position="433"/>
        <end position="453"/>
    </location>
</feature>
<reference evidence="10 11" key="2">
    <citation type="submission" date="2017-09" db="EMBL/GenBank/DDBJ databases">
        <authorList>
            <person name="Lee N."/>
            <person name="Cho B.-K."/>
        </authorList>
    </citation>
    <scope>NUCLEOTIDE SEQUENCE [LARGE SCALE GENOMIC DNA]</scope>
    <source>
        <strain evidence="10 11">ATCC 27467</strain>
    </source>
</reference>
<dbReference type="RefSeq" id="WP_150518761.1">
    <property type="nucleotide sequence ID" value="NZ_BMVX01000010.1"/>
</dbReference>
<sequence length="855" mass="86271">MIRIALRTLRYHKGGFIASFIALFFGATIVVACGGLLETGIHNAAPPQRLAAAPVVVTGEQRYLGTSSELVFPERVRFDAALTTKIAAVPGVAGAAADVSFPGSLAPPGGGPVTAVTGHGWASAALTPYRITQGAAPAGAGQVVVDTRLAQRAGLSPGSRVEIRSGGASKAYEVSGLAAGNGEDDGVFLSDAAALDARSAAGLSGTVDNIGVFPAAGADTAAVAEGVRKAVAGAPVSVLTGDERGRAEDPGVIDDGSDLIPLAAAFGGLSAMVTVFVASSTLGLSIQQRQREMALLRAIGTTPGQLRRLILGETVLLAAIATALACIPGPRVGRWLLGAFADAGVVPESIVFRAGSVPLIVGVGTALITAVGAAFIAANGAARTRPTEALAEAGLQRRWFSGFRSVLGLLCLIGGIALAVGTAGMDGPDAGSVATPAAMVWTTGFGLLGPVLARGITASLRRPVRAVSGLSGHLATRNAKARTARLAAAVMPVMLATGLAVGLIYMQTTQADGADQAFEESLRADAVVTSASGGMPLETVDAIRGLPGVAAASAQVPSLGFIEPDVPVDPTLNGGDGESSAPQPTEVSMQGVTPEGIAATTSFRAASGSLDALRGATVALPARYAADRTIGDTVPMRLGDGTRVDLRLVATVDGKRGYETALVPASVLVGHTDAGLVPQIMVSAAPGTGRAALEASLRTLAERQPGLRVTDRQALTAVAADNSDTQSWMAYLVLAVVVGYATIALVNTQVLATTERRREFMLQRLIGATRRQVMQMMAMEAVLVSVAGIVLGLLVALLTLVPFSMSVLGTALPTGSPWIIVTVVGGALGLTLATTLLSAGAVLRGRPGDLAGIKE</sequence>
<evidence type="ECO:0000256" key="7">
    <source>
        <dbReference type="SAM" id="Phobius"/>
    </source>
</evidence>
<name>A0A5P2UN51_9ACTN</name>
<dbReference type="GO" id="GO:0005886">
    <property type="term" value="C:plasma membrane"/>
    <property type="evidence" value="ECO:0007669"/>
    <property type="project" value="UniProtKB-SubCell"/>
</dbReference>
<evidence type="ECO:0000256" key="6">
    <source>
        <dbReference type="SAM" id="MobiDB-lite"/>
    </source>
</evidence>
<evidence type="ECO:0000313" key="9">
    <source>
        <dbReference type="EMBL" id="GGZ67992.1"/>
    </source>
</evidence>
<dbReference type="AlphaFoldDB" id="A0A5P2UN51"/>
<feature type="region of interest" description="Disordered" evidence="6">
    <location>
        <begin position="569"/>
        <end position="589"/>
    </location>
</feature>
<reference evidence="9" key="3">
    <citation type="submission" date="2020-09" db="EMBL/GenBank/DDBJ databases">
        <authorList>
            <person name="Sun Q."/>
            <person name="Ohkuma M."/>
        </authorList>
    </citation>
    <scope>NUCLEOTIDE SEQUENCE</scope>
    <source>
        <strain evidence="9">JCM 4834</strain>
    </source>
</reference>
<dbReference type="PROSITE" id="PS51257">
    <property type="entry name" value="PROKAR_LIPOPROTEIN"/>
    <property type="match status" value="1"/>
</dbReference>
<feature type="compositionally biased region" description="Polar residues" evidence="6">
    <location>
        <begin position="580"/>
        <end position="589"/>
    </location>
</feature>
<dbReference type="InterPro" id="IPR003838">
    <property type="entry name" value="ABC3_permease_C"/>
</dbReference>
<dbReference type="EMBL" id="BMVX01000010">
    <property type="protein sequence ID" value="GGZ67992.1"/>
    <property type="molecule type" value="Genomic_DNA"/>
</dbReference>
<gene>
    <name evidence="10" type="ORF">CP968_16665</name>
    <name evidence="9" type="ORF">GCM10010371_29920</name>
</gene>
<feature type="transmembrane region" description="Helical" evidence="7">
    <location>
        <begin position="306"/>
        <end position="330"/>
    </location>
</feature>
<feature type="transmembrane region" description="Helical" evidence="7">
    <location>
        <begin position="16"/>
        <end position="37"/>
    </location>
</feature>